<feature type="domain" description="Flagellar basal-body/hook protein C-terminal" evidence="2">
    <location>
        <begin position="226"/>
        <end position="264"/>
    </location>
</feature>
<dbReference type="PANTHER" id="PTHR30033">
    <property type="entry name" value="FLAGELLAR HOOK-ASSOCIATED PROTEIN 1"/>
    <property type="match status" value="1"/>
</dbReference>
<comment type="similarity">
    <text evidence="1">Belongs to the flagella basal body rod proteins family.</text>
</comment>
<reference evidence="3" key="1">
    <citation type="submission" date="2019-08" db="EMBL/GenBank/DDBJ databases">
        <authorList>
            <person name="Kucharzyk K."/>
            <person name="Murdoch R.W."/>
            <person name="Higgins S."/>
            <person name="Loffler F."/>
        </authorList>
    </citation>
    <scope>NUCLEOTIDE SEQUENCE</scope>
</reference>
<comment type="caution">
    <text evidence="3">The sequence shown here is derived from an EMBL/GenBank/DDBJ whole genome shotgun (WGS) entry which is preliminary data.</text>
</comment>
<dbReference type="AlphaFoldDB" id="A0A644Z9T2"/>
<dbReference type="EMBL" id="VSSQ01007296">
    <property type="protein sequence ID" value="MPM35473.1"/>
    <property type="molecule type" value="Genomic_DNA"/>
</dbReference>
<dbReference type="GO" id="GO:0009424">
    <property type="term" value="C:bacterial-type flagellum hook"/>
    <property type="evidence" value="ECO:0007669"/>
    <property type="project" value="InterPro"/>
</dbReference>
<organism evidence="3">
    <name type="scientific">bioreactor metagenome</name>
    <dbReference type="NCBI Taxonomy" id="1076179"/>
    <lineage>
        <taxon>unclassified sequences</taxon>
        <taxon>metagenomes</taxon>
        <taxon>ecological metagenomes</taxon>
    </lineage>
</organism>
<name>A0A644Z9T2_9ZZZZ</name>
<dbReference type="GO" id="GO:0044780">
    <property type="term" value="P:bacterial-type flagellum assembly"/>
    <property type="evidence" value="ECO:0007669"/>
    <property type="project" value="InterPro"/>
</dbReference>
<dbReference type="Pfam" id="PF06429">
    <property type="entry name" value="Flg_bbr_C"/>
    <property type="match status" value="1"/>
</dbReference>
<sequence length="271" mass="28774">MAAADADATTKRGIPYYQNALDSLAQKFAEVMNAANTGYLTDTKGNIIKSGSDPVEIVATKTADGKYQYTTGGTTTTYDTLAALEVGQTDFSTNYKLGGNLFSNSTNGDTASGITAANISISKSWSTDASFLQNSFEALEGKSSVGSSDNANILHIIAQFDAKQDYKPGDTVTDALDGATKFFSGSFEEMFTNIEETLATDTKSTTTLLNNYSVSATALDTSRESVSGVDLNDEAMNMMQYQKSYAAACRLMTTLDEVLDKLINGTGTVGR</sequence>
<accession>A0A644Z9T2</accession>
<dbReference type="GO" id="GO:0005198">
    <property type="term" value="F:structural molecule activity"/>
    <property type="evidence" value="ECO:0007669"/>
    <property type="project" value="InterPro"/>
</dbReference>
<dbReference type="InterPro" id="IPR010930">
    <property type="entry name" value="Flg_bb/hook_C_dom"/>
</dbReference>
<evidence type="ECO:0000313" key="3">
    <source>
        <dbReference type="EMBL" id="MPM35473.1"/>
    </source>
</evidence>
<evidence type="ECO:0000259" key="2">
    <source>
        <dbReference type="Pfam" id="PF06429"/>
    </source>
</evidence>
<dbReference type="InterPro" id="IPR002371">
    <property type="entry name" value="FlgK"/>
</dbReference>
<proteinExistence type="inferred from homology"/>
<gene>
    <name evidence="3" type="ORF">SDC9_82066</name>
</gene>
<protein>
    <recommendedName>
        <fullName evidence="2">Flagellar basal-body/hook protein C-terminal domain-containing protein</fullName>
    </recommendedName>
</protein>
<evidence type="ECO:0000256" key="1">
    <source>
        <dbReference type="ARBA" id="ARBA00009677"/>
    </source>
</evidence>
<dbReference type="SUPFAM" id="SSF64518">
    <property type="entry name" value="Phase 1 flagellin"/>
    <property type="match status" value="1"/>
</dbReference>